<evidence type="ECO:0000259" key="3">
    <source>
        <dbReference type="PROSITE" id="PS50076"/>
    </source>
</evidence>
<dbReference type="PROSITE" id="PS00636">
    <property type="entry name" value="DNAJ_1"/>
    <property type="match status" value="1"/>
</dbReference>
<dbReference type="InterPro" id="IPR001623">
    <property type="entry name" value="DnaJ_domain"/>
</dbReference>
<dbReference type="eggNOG" id="ENOG502S902">
    <property type="taxonomic scope" value="Eukaryota"/>
</dbReference>
<feature type="transmembrane region" description="Helical" evidence="2">
    <location>
        <begin position="295"/>
        <end position="312"/>
    </location>
</feature>
<dbReference type="InterPro" id="IPR018253">
    <property type="entry name" value="DnaJ_domain_CS"/>
</dbReference>
<dbReference type="Proteomes" id="UP000195557">
    <property type="component" value="Unassembled WGS sequence"/>
</dbReference>
<dbReference type="EMBL" id="KZ155831">
    <property type="protein sequence ID" value="OUS43607.1"/>
    <property type="molecule type" value="Genomic_DNA"/>
</dbReference>
<protein>
    <submittedName>
        <fullName evidence="4">Molecular chaperone</fullName>
    </submittedName>
</protein>
<feature type="region of interest" description="Disordered" evidence="1">
    <location>
        <begin position="430"/>
        <end position="467"/>
    </location>
</feature>
<dbReference type="SUPFAM" id="SSF46565">
    <property type="entry name" value="Chaperone J-domain"/>
    <property type="match status" value="1"/>
</dbReference>
<dbReference type="PANTHER" id="PTHR24074">
    <property type="entry name" value="CO-CHAPERONE PROTEIN DJLA"/>
    <property type="match status" value="1"/>
</dbReference>
<evidence type="ECO:0000256" key="2">
    <source>
        <dbReference type="SAM" id="Phobius"/>
    </source>
</evidence>
<dbReference type="AlphaFoldDB" id="A0A1Y5I4I9"/>
<evidence type="ECO:0000256" key="1">
    <source>
        <dbReference type="SAM" id="MobiDB-lite"/>
    </source>
</evidence>
<feature type="compositionally biased region" description="Basic and acidic residues" evidence="1">
    <location>
        <begin position="430"/>
        <end position="442"/>
    </location>
</feature>
<dbReference type="SMART" id="SM00271">
    <property type="entry name" value="DnaJ"/>
    <property type="match status" value="1"/>
</dbReference>
<dbReference type="Gene3D" id="1.10.287.110">
    <property type="entry name" value="DnaJ domain"/>
    <property type="match status" value="1"/>
</dbReference>
<keyword evidence="2" id="KW-0812">Transmembrane</keyword>
<feature type="transmembrane region" description="Helical" evidence="2">
    <location>
        <begin position="318"/>
        <end position="338"/>
    </location>
</feature>
<name>A0A1Y5I4I9_OSTTA</name>
<proteinExistence type="predicted"/>
<dbReference type="Pfam" id="PF00226">
    <property type="entry name" value="DnaJ"/>
    <property type="match status" value="1"/>
</dbReference>
<accession>A0A1Y5I4I9</accession>
<feature type="domain" description="J" evidence="3">
    <location>
        <begin position="475"/>
        <end position="546"/>
    </location>
</feature>
<sequence length="546" mass="60377">MLARARGRALSEMVTSTSRRATRWARARGVAAASTTVDGAVDATVRAPNAASPRDVLVTSFAVDASTARRAMARWLGASASRPRNVRGVDGSRDATYRAAYAPYWVFDVSAEVDAVGSVCVEGNWVRSGTGARVERFGVAHEASQICASFARRRDLVDVLRPGASVNLDEGMSYETFRDRVPTGVEIEPFEMHRSMALSLATGRMRDHVREAAKKTLTEKHPGSTAATDVVVDFATLSRKLYAVYHPVWYVSFAHGSVVDDETNKIICQPREAIVCGVTGVVVSEDLICDNKARALAFGAFAIPAACAAYLMPDSAFIILAQGAVASAVAVSGAGVVVRQVPKLRQDEVDSERIRDEDRAFSRANRASGGAGWMDESVQRSRDDAEWRRWKETDKAQWIGEKRRAWAYNILEGQVFRFRERQELRHEMEERAAREDDAARRAAEKRRRYGDIDEDEDAHRAPSGRHPGFSRDVHGFYKILRLDGRLGLATELEIKAAFRTVALETHPDKVDGDEGAKRRAAERFHLAQKAYATLGNKNTRSAYDRK</sequence>
<keyword evidence="2" id="KW-1133">Transmembrane helix</keyword>
<organism evidence="4">
    <name type="scientific">Ostreococcus tauri</name>
    <name type="common">Marine green alga</name>
    <dbReference type="NCBI Taxonomy" id="70448"/>
    <lineage>
        <taxon>Eukaryota</taxon>
        <taxon>Viridiplantae</taxon>
        <taxon>Chlorophyta</taxon>
        <taxon>Mamiellophyceae</taxon>
        <taxon>Mamiellales</taxon>
        <taxon>Bathycoccaceae</taxon>
        <taxon>Ostreococcus</taxon>
    </lineage>
</organism>
<reference evidence="4" key="1">
    <citation type="submission" date="2017-04" db="EMBL/GenBank/DDBJ databases">
        <title>Population genomics of picophytoplankton unveils novel chromosome hypervariability.</title>
        <authorList>
            <consortium name="DOE Joint Genome Institute"/>
            <person name="Blanc-Mathieu R."/>
            <person name="Krasovec M."/>
            <person name="Hebrard M."/>
            <person name="Yau S."/>
            <person name="Desgranges E."/>
            <person name="Martin J."/>
            <person name="Schackwitz W."/>
            <person name="Kuo A."/>
            <person name="Salin G."/>
            <person name="Donnadieu C."/>
            <person name="Desdevises Y."/>
            <person name="Sanchez-Ferandin S."/>
            <person name="Moreau H."/>
            <person name="Rivals E."/>
            <person name="Grigoriev I.V."/>
            <person name="Grimsley N."/>
            <person name="Eyre-Walker A."/>
            <person name="Piganeau G."/>
        </authorList>
    </citation>
    <scope>NUCLEOTIDE SEQUENCE [LARGE SCALE GENOMIC DNA]</scope>
    <source>
        <strain evidence="4">RCC 1115</strain>
    </source>
</reference>
<dbReference type="CDD" id="cd06257">
    <property type="entry name" value="DnaJ"/>
    <property type="match status" value="1"/>
</dbReference>
<gene>
    <name evidence="4" type="ORF">BE221DRAFT_194530</name>
</gene>
<dbReference type="InterPro" id="IPR036869">
    <property type="entry name" value="J_dom_sf"/>
</dbReference>
<dbReference type="InterPro" id="IPR050817">
    <property type="entry name" value="DjlA_DnaK_co-chaperone"/>
</dbReference>
<evidence type="ECO:0000313" key="4">
    <source>
        <dbReference type="EMBL" id="OUS43607.1"/>
    </source>
</evidence>
<dbReference type="PROSITE" id="PS50076">
    <property type="entry name" value="DNAJ_2"/>
    <property type="match status" value="1"/>
</dbReference>
<keyword evidence="2" id="KW-0472">Membrane</keyword>